<dbReference type="InterPro" id="IPR030678">
    <property type="entry name" value="Peptide/Ni-bd"/>
</dbReference>
<dbReference type="PIRSF" id="PIRSF002741">
    <property type="entry name" value="MppA"/>
    <property type="match status" value="1"/>
</dbReference>
<dbReference type="GO" id="GO:0015833">
    <property type="term" value="P:peptide transport"/>
    <property type="evidence" value="ECO:0007669"/>
    <property type="project" value="TreeGrafter"/>
</dbReference>
<evidence type="ECO:0000313" key="3">
    <source>
        <dbReference type="EMBL" id="SMH50422.1"/>
    </source>
</evidence>
<dbReference type="OrthoDB" id="9803988at2"/>
<dbReference type="Pfam" id="PF00496">
    <property type="entry name" value="SBP_bac_5"/>
    <property type="match status" value="1"/>
</dbReference>
<dbReference type="InterPro" id="IPR039424">
    <property type="entry name" value="SBP_5"/>
</dbReference>
<dbReference type="PANTHER" id="PTHR30290">
    <property type="entry name" value="PERIPLASMIC BINDING COMPONENT OF ABC TRANSPORTER"/>
    <property type="match status" value="1"/>
</dbReference>
<dbReference type="Gene3D" id="3.10.105.10">
    <property type="entry name" value="Dipeptide-binding Protein, Domain 3"/>
    <property type="match status" value="1"/>
</dbReference>
<dbReference type="GO" id="GO:1904680">
    <property type="term" value="F:peptide transmembrane transporter activity"/>
    <property type="evidence" value="ECO:0007669"/>
    <property type="project" value="TreeGrafter"/>
</dbReference>
<sequence>MFRQSSLPAGRRRPVMLAAALAAAAALVLAGCSADSDASSSDSDEPDVLRIATVAPPVSLDPYLQNVDPVNIWFIALAYDPLIRVDSNGEYVPDLATEWQYLDDANTQFELTIREGVQFSDGSDLTAQGVADSLNYALTSGVNGANWLGSVSSITASSDSTVLITTATSNPSLPELLTQRVLLGSVISPEGLEDKEGLKSNTAGAGPYVLDNAETIADDTYVYTPNEYYWDQDKILWDRVELKVVANTAAALQAVQNGEVDLFRGDTATGETATSSGLEAFGVPLGLLGMNYIDRTGEIAPELADVRVRQALNYAIDKVSIAQAVYGDYGKAGGALALEDTIGFDQEANDYYDYDPEKAKELLAEAGYADGFTVDVGYVTSVSSDILVQAVAANWAEIGVTANLVNYSDAGQAVTDITAKKFPIAYYGYGELPPYIVASSFLAGGLNQYNPWQVSDSQLTETLNAAAAAADADEAQDLYAEAFSRSYVDLAWYGGVVNSEQVFIYDPETVTGLEATTNGPTPDIAWAVSPVE</sequence>
<feature type="domain" description="Solute-binding protein family 5" evidence="2">
    <location>
        <begin position="90"/>
        <end position="431"/>
    </location>
</feature>
<dbReference type="GO" id="GO:0043190">
    <property type="term" value="C:ATP-binding cassette (ABC) transporter complex"/>
    <property type="evidence" value="ECO:0007669"/>
    <property type="project" value="InterPro"/>
</dbReference>
<dbReference type="EMBL" id="FXBM01000004">
    <property type="protein sequence ID" value="SMH50422.1"/>
    <property type="molecule type" value="Genomic_DNA"/>
</dbReference>
<evidence type="ECO:0000313" key="4">
    <source>
        <dbReference type="Proteomes" id="UP000193711"/>
    </source>
</evidence>
<feature type="chain" id="PRO_5038501371" evidence="1">
    <location>
        <begin position="31"/>
        <end position="532"/>
    </location>
</feature>
<accession>A0A1X7PHT3</accession>
<dbReference type="AlphaFoldDB" id="A0A1X7PHT3"/>
<evidence type="ECO:0000256" key="1">
    <source>
        <dbReference type="SAM" id="SignalP"/>
    </source>
</evidence>
<dbReference type="InterPro" id="IPR000914">
    <property type="entry name" value="SBP_5_dom"/>
</dbReference>
<organism evidence="3 4">
    <name type="scientific">Rathayibacter oskolensis</name>
    <dbReference type="NCBI Taxonomy" id="1891671"/>
    <lineage>
        <taxon>Bacteria</taxon>
        <taxon>Bacillati</taxon>
        <taxon>Actinomycetota</taxon>
        <taxon>Actinomycetes</taxon>
        <taxon>Micrococcales</taxon>
        <taxon>Microbacteriaceae</taxon>
        <taxon>Rathayibacter</taxon>
    </lineage>
</organism>
<dbReference type="RefSeq" id="WP_085477930.1">
    <property type="nucleotide sequence ID" value="NZ_FXBM01000004.1"/>
</dbReference>
<keyword evidence="1" id="KW-0732">Signal</keyword>
<dbReference type="STRING" id="1891671.SAMN06295885_3529"/>
<gene>
    <name evidence="3" type="ORF">SAMN06295885_3529</name>
</gene>
<keyword evidence="4" id="KW-1185">Reference proteome</keyword>
<proteinExistence type="predicted"/>
<reference evidence="4" key="1">
    <citation type="submission" date="2017-04" db="EMBL/GenBank/DDBJ databases">
        <authorList>
            <person name="Varghese N."/>
            <person name="Submissions S."/>
        </authorList>
    </citation>
    <scope>NUCLEOTIDE SEQUENCE [LARGE SCALE GENOMIC DNA]</scope>
    <source>
        <strain evidence="4">VKM Ac-2121</strain>
    </source>
</reference>
<dbReference type="PROSITE" id="PS51257">
    <property type="entry name" value="PROKAR_LIPOPROTEIN"/>
    <property type="match status" value="1"/>
</dbReference>
<feature type="signal peptide" evidence="1">
    <location>
        <begin position="1"/>
        <end position="30"/>
    </location>
</feature>
<dbReference type="Proteomes" id="UP000193711">
    <property type="component" value="Unassembled WGS sequence"/>
</dbReference>
<dbReference type="GO" id="GO:0042597">
    <property type="term" value="C:periplasmic space"/>
    <property type="evidence" value="ECO:0007669"/>
    <property type="project" value="UniProtKB-ARBA"/>
</dbReference>
<protein>
    <submittedName>
        <fullName evidence="3">Peptide/nickel transport system substrate-binding protein</fullName>
    </submittedName>
</protein>
<evidence type="ECO:0000259" key="2">
    <source>
        <dbReference type="Pfam" id="PF00496"/>
    </source>
</evidence>
<name>A0A1X7PHT3_9MICO</name>
<dbReference type="Gene3D" id="3.40.190.10">
    <property type="entry name" value="Periplasmic binding protein-like II"/>
    <property type="match status" value="1"/>
</dbReference>
<dbReference type="SUPFAM" id="SSF53850">
    <property type="entry name" value="Periplasmic binding protein-like II"/>
    <property type="match status" value="1"/>
</dbReference>